<sequence length="228" mass="25221">MSLVRFNALAGIPLHYDRYLPPSPHVYGTRGKQLFFKAAPRMLGALEACFEQLSSECPMGRPQVITTAGAWVSKGGSHGKGIGFDLDGLHWEGNQWIATSYPQSPSFYLGIESVLRQHFGTVLGFNYDRRHEDHFHIDLGTAVGFNRYSKSRTEYVQACLLHLHGYQIDIDGRYGPDTTATVKEALADLQISGGLSSKENWHQFLRTNAKLGLGACLIAAPEQLPRSA</sequence>
<evidence type="ECO:0000313" key="3">
    <source>
        <dbReference type="Proteomes" id="UP000184268"/>
    </source>
</evidence>
<gene>
    <name evidence="2" type="ORF">SAMN02745129_2537</name>
</gene>
<evidence type="ECO:0000313" key="2">
    <source>
        <dbReference type="EMBL" id="SHH61544.1"/>
    </source>
</evidence>
<dbReference type="Proteomes" id="UP000184268">
    <property type="component" value="Unassembled WGS sequence"/>
</dbReference>
<evidence type="ECO:0000259" key="1">
    <source>
        <dbReference type="Pfam" id="PF06904"/>
    </source>
</evidence>
<protein>
    <submittedName>
        <fullName evidence="2">Extensin-like protein C-terminus</fullName>
    </submittedName>
</protein>
<keyword evidence="3" id="KW-1185">Reference proteome</keyword>
<dbReference type="Pfam" id="PF06904">
    <property type="entry name" value="Extensin-like_C"/>
    <property type="match status" value="1"/>
</dbReference>
<dbReference type="RefSeq" id="WP_067655236.1">
    <property type="nucleotide sequence ID" value="NZ_FQXG01000003.1"/>
</dbReference>
<dbReference type="OrthoDB" id="9809788at2"/>
<accession>A0A1M5UET6</accession>
<dbReference type="EMBL" id="FQXG01000003">
    <property type="protein sequence ID" value="SHH61544.1"/>
    <property type="molecule type" value="Genomic_DNA"/>
</dbReference>
<feature type="domain" description="Extensin-like C-terminal" evidence="1">
    <location>
        <begin position="76"/>
        <end position="141"/>
    </location>
</feature>
<dbReference type="InterPro" id="IPR009683">
    <property type="entry name" value="Extensin-like_C"/>
</dbReference>
<proteinExistence type="predicted"/>
<organism evidence="2 3">
    <name type="scientific">Ferrimonas marina</name>
    <dbReference type="NCBI Taxonomy" id="299255"/>
    <lineage>
        <taxon>Bacteria</taxon>
        <taxon>Pseudomonadati</taxon>
        <taxon>Pseudomonadota</taxon>
        <taxon>Gammaproteobacteria</taxon>
        <taxon>Alteromonadales</taxon>
        <taxon>Ferrimonadaceae</taxon>
        <taxon>Ferrimonas</taxon>
    </lineage>
</organism>
<reference evidence="2 3" key="1">
    <citation type="submission" date="2016-11" db="EMBL/GenBank/DDBJ databases">
        <authorList>
            <person name="Jaros S."/>
            <person name="Januszkiewicz K."/>
            <person name="Wedrychowicz H."/>
        </authorList>
    </citation>
    <scope>NUCLEOTIDE SEQUENCE [LARGE SCALE GENOMIC DNA]</scope>
    <source>
        <strain evidence="2 3">DSM 16917</strain>
    </source>
</reference>
<dbReference type="AlphaFoldDB" id="A0A1M5UET6"/>
<name>A0A1M5UET6_9GAMM</name>